<dbReference type="AlphaFoldDB" id="A0A7I8VWA5"/>
<gene>
    <name evidence="3" type="ORF">DGYR_LOCUS8698</name>
</gene>
<organism evidence="3 4">
    <name type="scientific">Dimorphilus gyrociliatus</name>
    <dbReference type="NCBI Taxonomy" id="2664684"/>
    <lineage>
        <taxon>Eukaryota</taxon>
        <taxon>Metazoa</taxon>
        <taxon>Spiralia</taxon>
        <taxon>Lophotrochozoa</taxon>
        <taxon>Annelida</taxon>
        <taxon>Polychaeta</taxon>
        <taxon>Polychaeta incertae sedis</taxon>
        <taxon>Dinophilidae</taxon>
        <taxon>Dimorphilus</taxon>
    </lineage>
</organism>
<evidence type="ECO:0000256" key="2">
    <source>
        <dbReference type="SAM" id="Phobius"/>
    </source>
</evidence>
<reference evidence="3 4" key="1">
    <citation type="submission" date="2020-08" db="EMBL/GenBank/DDBJ databases">
        <authorList>
            <person name="Hejnol A."/>
        </authorList>
    </citation>
    <scope>NUCLEOTIDE SEQUENCE [LARGE SCALE GENOMIC DNA]</scope>
</reference>
<evidence type="ECO:0000313" key="4">
    <source>
        <dbReference type="Proteomes" id="UP000549394"/>
    </source>
</evidence>
<feature type="transmembrane region" description="Helical" evidence="2">
    <location>
        <begin position="202"/>
        <end position="225"/>
    </location>
</feature>
<evidence type="ECO:0000313" key="3">
    <source>
        <dbReference type="EMBL" id="CAD5120622.1"/>
    </source>
</evidence>
<dbReference type="Proteomes" id="UP000549394">
    <property type="component" value="Unassembled WGS sequence"/>
</dbReference>
<keyword evidence="2" id="KW-1133">Transmembrane helix</keyword>
<proteinExistence type="predicted"/>
<sequence length="255" mass="28416">MDEREFPPPPPPLSAEGNFNVARYEEEQQIDDSVPVPLVSVQKETDEGKMDKIKGFFNKAKKPKLPKMPFFKKKKQDNVLQLDVIPQENLNESEPEPMPQQSQRLTPPEQDSWSPGQPLLQRGASVDARGAEEGQNFPQPVIINRPEEAPLDTGFAAEGEQTRAPFREITRKRVRASTVTLALLLLGLAVGIVLTALSSRSFMLKIIGPTLIGLSFFALIGKIYFTLFLGDNPDLGLQPIVKKAQKMIKRKESSN</sequence>
<evidence type="ECO:0000256" key="1">
    <source>
        <dbReference type="SAM" id="MobiDB-lite"/>
    </source>
</evidence>
<comment type="caution">
    <text evidence="3">The sequence shown here is derived from an EMBL/GenBank/DDBJ whole genome shotgun (WGS) entry which is preliminary data.</text>
</comment>
<accession>A0A7I8VWA5</accession>
<dbReference type="EMBL" id="CAJFCJ010000012">
    <property type="protein sequence ID" value="CAD5120622.1"/>
    <property type="molecule type" value="Genomic_DNA"/>
</dbReference>
<feature type="region of interest" description="Disordered" evidence="1">
    <location>
        <begin position="89"/>
        <end position="121"/>
    </location>
</feature>
<keyword evidence="2" id="KW-0812">Transmembrane</keyword>
<protein>
    <submittedName>
        <fullName evidence="3">DgyrCDS9179</fullName>
    </submittedName>
</protein>
<keyword evidence="2" id="KW-0472">Membrane</keyword>
<name>A0A7I8VWA5_9ANNE</name>
<keyword evidence="4" id="KW-1185">Reference proteome</keyword>
<feature type="transmembrane region" description="Helical" evidence="2">
    <location>
        <begin position="176"/>
        <end position="196"/>
    </location>
</feature>
<feature type="compositionally biased region" description="Polar residues" evidence="1">
    <location>
        <begin position="99"/>
        <end position="115"/>
    </location>
</feature>